<protein>
    <submittedName>
        <fullName evidence="1">Uncharacterized protein</fullName>
    </submittedName>
</protein>
<keyword evidence="2" id="KW-1185">Reference proteome</keyword>
<accession>A0A1V9G4M7</accession>
<comment type="caution">
    <text evidence="1">The sequence shown here is derived from an EMBL/GenBank/DDBJ whole genome shotgun (WGS) entry which is preliminary data.</text>
</comment>
<reference evidence="1 2" key="1">
    <citation type="submission" date="2016-03" db="EMBL/GenBank/DDBJ databases">
        <title>Niastella vici sp. nov., isolated from farmland soil.</title>
        <authorList>
            <person name="Chen L."/>
            <person name="Wang D."/>
            <person name="Yang S."/>
            <person name="Wang G."/>
        </authorList>
    </citation>
    <scope>NUCLEOTIDE SEQUENCE [LARGE SCALE GENOMIC DNA]</scope>
    <source>
        <strain evidence="1 2">DJ57</strain>
    </source>
</reference>
<organism evidence="1 2">
    <name type="scientific">Niastella vici</name>
    <dbReference type="NCBI Taxonomy" id="1703345"/>
    <lineage>
        <taxon>Bacteria</taxon>
        <taxon>Pseudomonadati</taxon>
        <taxon>Bacteroidota</taxon>
        <taxon>Chitinophagia</taxon>
        <taxon>Chitinophagales</taxon>
        <taxon>Chitinophagaceae</taxon>
        <taxon>Niastella</taxon>
    </lineage>
</organism>
<dbReference type="AlphaFoldDB" id="A0A1V9G4M7"/>
<dbReference type="Proteomes" id="UP000192796">
    <property type="component" value="Unassembled WGS sequence"/>
</dbReference>
<evidence type="ECO:0000313" key="1">
    <source>
        <dbReference type="EMBL" id="OQP65520.1"/>
    </source>
</evidence>
<dbReference type="EMBL" id="LVYD01000024">
    <property type="protein sequence ID" value="OQP65520.1"/>
    <property type="molecule type" value="Genomic_DNA"/>
</dbReference>
<gene>
    <name evidence="1" type="ORF">A3860_17805</name>
</gene>
<proteinExistence type="predicted"/>
<name>A0A1V9G4M7_9BACT</name>
<evidence type="ECO:0000313" key="2">
    <source>
        <dbReference type="Proteomes" id="UP000192796"/>
    </source>
</evidence>
<sequence>MDFLLKKMGILTSPDFITRQKSRCRYSAHFYKFQSLNLSSYISKLYGWKNHIKEKTMPEEFDQYMIIRDKISDLIETLRDIEDDKLREENTKYCVEMLQQFQKTGI</sequence>